<proteinExistence type="predicted"/>
<keyword evidence="1" id="KW-0472">Membrane</keyword>
<dbReference type="RefSeq" id="WP_074252553.1">
    <property type="nucleotide sequence ID" value="NZ_FVGW01000022.1"/>
</dbReference>
<accession>A0A1T8V6U7</accession>
<feature type="transmembrane region" description="Helical" evidence="1">
    <location>
        <begin position="6"/>
        <end position="28"/>
    </location>
</feature>
<dbReference type="AlphaFoldDB" id="A0A1T8V6U7"/>
<protein>
    <recommendedName>
        <fullName evidence="4">Transmembrane protein</fullName>
    </recommendedName>
</protein>
<reference evidence="2 3" key="1">
    <citation type="submission" date="2016-11" db="EMBL/GenBank/DDBJ databases">
        <authorList>
            <consortium name="Pathogen Informatics"/>
        </authorList>
    </citation>
    <scope>NUCLEOTIDE SEQUENCE [LARGE SCALE GENOMIC DNA]</scope>
    <source>
        <strain evidence="2 3">911</strain>
    </source>
</reference>
<organism evidence="2 3">
    <name type="scientific">Mycobacteroides abscessus subsp. massiliense</name>
    <dbReference type="NCBI Taxonomy" id="1962118"/>
    <lineage>
        <taxon>Bacteria</taxon>
        <taxon>Bacillati</taxon>
        <taxon>Actinomycetota</taxon>
        <taxon>Actinomycetes</taxon>
        <taxon>Mycobacteriales</taxon>
        <taxon>Mycobacteriaceae</taxon>
        <taxon>Mycobacteroides</taxon>
        <taxon>Mycobacteroides abscessus</taxon>
    </lineage>
</organism>
<gene>
    <name evidence="2" type="ORF">SAMEA2259716_05741</name>
</gene>
<keyword evidence="1" id="KW-0812">Transmembrane</keyword>
<name>A0A1T8V6U7_9MYCO</name>
<sequence>MPNDNVRLAIHAASLLVFIIAVAVLVALDKLQSGDGLTWIVTGAGLITAGLSTTKMIQDRRGNGPDGSAQ</sequence>
<dbReference type="EMBL" id="FVGW01000022">
    <property type="protein sequence ID" value="SKN00588.1"/>
    <property type="molecule type" value="Genomic_DNA"/>
</dbReference>
<keyword evidence="1" id="KW-1133">Transmembrane helix</keyword>
<dbReference type="Proteomes" id="UP000190074">
    <property type="component" value="Unassembled WGS sequence"/>
</dbReference>
<evidence type="ECO:0000313" key="2">
    <source>
        <dbReference type="EMBL" id="SKN00588.1"/>
    </source>
</evidence>
<evidence type="ECO:0008006" key="4">
    <source>
        <dbReference type="Google" id="ProtNLM"/>
    </source>
</evidence>
<evidence type="ECO:0000256" key="1">
    <source>
        <dbReference type="SAM" id="Phobius"/>
    </source>
</evidence>
<evidence type="ECO:0000313" key="3">
    <source>
        <dbReference type="Proteomes" id="UP000190074"/>
    </source>
</evidence>